<dbReference type="Proteomes" id="UP000480122">
    <property type="component" value="Unassembled WGS sequence"/>
</dbReference>
<evidence type="ECO:0000313" key="7">
    <source>
        <dbReference type="EMBL" id="MUN09004.1"/>
    </source>
</evidence>
<feature type="transmembrane region" description="Helical" evidence="6">
    <location>
        <begin position="128"/>
        <end position="147"/>
    </location>
</feature>
<accession>A0A7C9HNX1</accession>
<evidence type="ECO:0000256" key="2">
    <source>
        <dbReference type="ARBA" id="ARBA00007524"/>
    </source>
</evidence>
<feature type="transmembrane region" description="Helical" evidence="6">
    <location>
        <begin position="167"/>
        <end position="188"/>
    </location>
</feature>
<dbReference type="InterPro" id="IPR038330">
    <property type="entry name" value="TspO/MBR-related_sf"/>
</dbReference>
<dbReference type="GO" id="GO:0016020">
    <property type="term" value="C:membrane"/>
    <property type="evidence" value="ECO:0007669"/>
    <property type="project" value="UniProtKB-SubCell"/>
</dbReference>
<feature type="transmembrane region" description="Helical" evidence="6">
    <location>
        <begin position="224"/>
        <end position="243"/>
    </location>
</feature>
<keyword evidence="8" id="KW-1185">Reference proteome</keyword>
<protein>
    <submittedName>
        <fullName evidence="7">Tryptophan-rich sensory protein</fullName>
    </submittedName>
</protein>
<keyword evidence="4 6" id="KW-1133">Transmembrane helix</keyword>
<comment type="similarity">
    <text evidence="2">Belongs to the TspO/BZRP family.</text>
</comment>
<feature type="transmembrane region" description="Helical" evidence="6">
    <location>
        <begin position="200"/>
        <end position="219"/>
    </location>
</feature>
<dbReference type="PANTHER" id="PTHR33802:SF1">
    <property type="entry name" value="XK-RELATED PROTEIN"/>
    <property type="match status" value="1"/>
</dbReference>
<dbReference type="RefSeq" id="WP_166549000.1">
    <property type="nucleotide sequence ID" value="NZ_BAAAIA010000013.1"/>
</dbReference>
<keyword evidence="5 6" id="KW-0472">Membrane</keyword>
<comment type="caution">
    <text evidence="7">The sequence shown here is derived from an EMBL/GenBank/DDBJ whole genome shotgun (WGS) entry which is preliminary data.</text>
</comment>
<dbReference type="EMBL" id="WODA01000026">
    <property type="protein sequence ID" value="MUN09004.1"/>
    <property type="molecule type" value="Genomic_DNA"/>
</dbReference>
<feature type="transmembrane region" description="Helical" evidence="6">
    <location>
        <begin position="72"/>
        <end position="93"/>
    </location>
</feature>
<feature type="transmembrane region" description="Helical" evidence="6">
    <location>
        <begin position="105"/>
        <end position="122"/>
    </location>
</feature>
<evidence type="ECO:0000256" key="5">
    <source>
        <dbReference type="ARBA" id="ARBA00023136"/>
    </source>
</evidence>
<feature type="transmembrane region" description="Helical" evidence="6">
    <location>
        <begin position="27"/>
        <end position="52"/>
    </location>
</feature>
<dbReference type="InterPro" id="IPR004307">
    <property type="entry name" value="TspO_MBR"/>
</dbReference>
<dbReference type="AlphaFoldDB" id="A0A7C9HNX1"/>
<evidence type="ECO:0000256" key="4">
    <source>
        <dbReference type="ARBA" id="ARBA00022989"/>
    </source>
</evidence>
<gene>
    <name evidence="7" type="ORF">GLX25_18020</name>
</gene>
<organism evidence="7 8">
    <name type="scientific">Agromyces luteolus</name>
    <dbReference type="NCBI Taxonomy" id="88373"/>
    <lineage>
        <taxon>Bacteria</taxon>
        <taxon>Bacillati</taxon>
        <taxon>Actinomycetota</taxon>
        <taxon>Actinomycetes</taxon>
        <taxon>Micrococcales</taxon>
        <taxon>Microbacteriaceae</taxon>
        <taxon>Agromyces</taxon>
    </lineage>
</organism>
<dbReference type="PANTHER" id="PTHR33802">
    <property type="entry name" value="SI:CH211-161H7.5-RELATED"/>
    <property type="match status" value="1"/>
</dbReference>
<keyword evidence="3 6" id="KW-0812">Transmembrane</keyword>
<reference evidence="7 8" key="1">
    <citation type="submission" date="2019-11" db="EMBL/GenBank/DDBJ databases">
        <title>Agromyces kandeliae sp. nov., isolated from mangrove soil.</title>
        <authorList>
            <person name="Wang R."/>
        </authorList>
    </citation>
    <scope>NUCLEOTIDE SEQUENCE [LARGE SCALE GENOMIC DNA]</scope>
    <source>
        <strain evidence="7 8">JCM 11431</strain>
    </source>
</reference>
<evidence type="ECO:0000256" key="6">
    <source>
        <dbReference type="SAM" id="Phobius"/>
    </source>
</evidence>
<evidence type="ECO:0000256" key="1">
    <source>
        <dbReference type="ARBA" id="ARBA00004141"/>
    </source>
</evidence>
<proteinExistence type="inferred from homology"/>
<feature type="transmembrane region" description="Helical" evidence="6">
    <location>
        <begin position="249"/>
        <end position="272"/>
    </location>
</feature>
<evidence type="ECO:0000256" key="3">
    <source>
        <dbReference type="ARBA" id="ARBA00022692"/>
    </source>
</evidence>
<dbReference type="Pfam" id="PF03073">
    <property type="entry name" value="TspO_MBR"/>
    <property type="match status" value="1"/>
</dbReference>
<sequence length="289" mass="29572">MTSTAGTRDEARPTAERGRAADTVRQVVVLVTSLLAIAAAFVGSGAAGGTPIQDAAGGWLDSDSTLIAPARPAFGIWSVIYTGMLAYAIFQVLPAQRTSARHRRIGYAVAASLVLNAVWIGVVQLDLLWASLPVILVLLVVLAWLFVQLRRMPPSGAVDAVVTDGSIGLYLGWVVVATAANATAVLQAAGFEGWGLPAEAWAIGVIAAAAAVGVALAWWGRGRIAPALSLAWGLAWVAVGRLTDEPASAATGIAAAIAAAVVIVVTLVARIGALRSTRDDRRVGTPGTG</sequence>
<evidence type="ECO:0000313" key="8">
    <source>
        <dbReference type="Proteomes" id="UP000480122"/>
    </source>
</evidence>
<name>A0A7C9HNX1_9MICO</name>
<dbReference type="Gene3D" id="1.20.1260.100">
    <property type="entry name" value="TspO/MBR protein"/>
    <property type="match status" value="1"/>
</dbReference>
<comment type="subcellular location">
    <subcellularLocation>
        <location evidence="1">Membrane</location>
        <topology evidence="1">Multi-pass membrane protein</topology>
    </subcellularLocation>
</comment>